<evidence type="ECO:0000259" key="3">
    <source>
        <dbReference type="Pfam" id="PF08245"/>
    </source>
</evidence>
<evidence type="ECO:0000259" key="4">
    <source>
        <dbReference type="Pfam" id="PF08353"/>
    </source>
</evidence>
<keyword evidence="2" id="KW-0479">Metal-binding</keyword>
<comment type="catalytic activity">
    <reaction evidence="2">
        <text>beta-D-GlcNAc-(1-&gt;4)-Mur2Ac(oyl-L-Ala-gamma-D-Glu-L-Lys-D-Ala-D-Ala)-di-trans,octa-cis-undecaprenyl diphosphate + ATP = beta-D-GlcNAc-(1-&gt;4)-Mur2Ac(oyl-L-Ala-gamma-D-O-P-Glu-L-Lys-D-Ala-D-Ala)-di-trans,octa-cis-undecaprenyl diphosphate + ADP</text>
        <dbReference type="Rhea" id="RHEA:59488"/>
        <dbReference type="ChEBI" id="CHEBI:30616"/>
        <dbReference type="ChEBI" id="CHEBI:60033"/>
        <dbReference type="ChEBI" id="CHEBI:143132"/>
        <dbReference type="ChEBI" id="CHEBI:456216"/>
    </reaction>
</comment>
<evidence type="ECO:0000313" key="5">
    <source>
        <dbReference type="EMBL" id="MCQ9209224.1"/>
    </source>
</evidence>
<comment type="catalytic activity">
    <reaction evidence="2">
        <text>beta-D-GlcNAc-(1-&gt;4)-Mur2Ac(oyl-L-Ala-gamma-D-Glu-L-Lys-D-Ala-D-Ala)-di-trans,octa-cis-undecaprenyl diphosphate + L-glutamine + ATP + H2O = beta-D-GlcNAc-(1-&gt;4)-Mur2Ac(oyl-L-Ala-D-isoglutaminyl-L-Lys-D-Ala-D-Ala)-di-trans,octa-cis-undecaprenyl diphosphate + L-glutamate + ADP + phosphate + H(+)</text>
        <dbReference type="Rhea" id="RHEA:57928"/>
        <dbReference type="ChEBI" id="CHEBI:15377"/>
        <dbReference type="ChEBI" id="CHEBI:15378"/>
        <dbReference type="ChEBI" id="CHEBI:29985"/>
        <dbReference type="ChEBI" id="CHEBI:30616"/>
        <dbReference type="ChEBI" id="CHEBI:43474"/>
        <dbReference type="ChEBI" id="CHEBI:58359"/>
        <dbReference type="ChEBI" id="CHEBI:60033"/>
        <dbReference type="ChEBI" id="CHEBI:62233"/>
        <dbReference type="ChEBI" id="CHEBI:456216"/>
        <dbReference type="EC" id="6.3.5.13"/>
    </reaction>
</comment>
<keyword evidence="2" id="KW-0573">Peptidoglycan synthesis</keyword>
<dbReference type="Proteomes" id="UP001059480">
    <property type="component" value="Unassembled WGS sequence"/>
</dbReference>
<comment type="pathway">
    <text evidence="1 2">Cell wall biogenesis; peptidoglycan biosynthesis.</text>
</comment>
<comment type="function">
    <text evidence="2">The lipid II isoglutaminyl synthase complex catalyzes the formation of alpha-D-isoglutamine in the cell wall lipid II stem peptide. The MurT subunit catalyzes the ATP-dependent amidation of D-glutamate residue of lipid II, converting it to an isoglutamine residue.</text>
</comment>
<dbReference type="InterPro" id="IPR043703">
    <property type="entry name" value="Lipid_II_synth_MurT"/>
</dbReference>
<reference evidence="5" key="2">
    <citation type="journal article" date="2023" name="Curr. Microbiol.">
        <title>Granulicatella seriolae sp. nov., a Novel Facultative Anaerobe Isolated from Yellowtail Marine Fish.</title>
        <authorList>
            <person name="Lee M."/>
            <person name="Choi Y.J."/>
            <person name="Farooq A."/>
            <person name="Jeong J.B."/>
            <person name="Jung M.Y."/>
        </authorList>
    </citation>
    <scope>NUCLEOTIDE SEQUENCE</scope>
    <source>
        <strain evidence="5">S8</strain>
    </source>
</reference>
<dbReference type="HAMAP" id="MF_02214">
    <property type="entry name" value="Lipid_II_synth_MurT"/>
    <property type="match status" value="1"/>
</dbReference>
<feature type="domain" description="Mur ligase central" evidence="3">
    <location>
        <begin position="54"/>
        <end position="281"/>
    </location>
</feature>
<protein>
    <recommendedName>
        <fullName evidence="2">Lipid II isoglutaminyl synthase (glutamine-hydrolyzing) subunit MurT</fullName>
        <ecNumber evidence="2">6.3.5.13</ecNumber>
    </recommendedName>
</protein>
<keyword evidence="2" id="KW-0067">ATP-binding</keyword>
<dbReference type="InterPro" id="IPR013564">
    <property type="entry name" value="MurT_C"/>
</dbReference>
<dbReference type="PANTHER" id="PTHR23135">
    <property type="entry name" value="MUR LIGASE FAMILY MEMBER"/>
    <property type="match status" value="1"/>
</dbReference>
<comment type="caution">
    <text evidence="2">Lacks conserved residue(s) required for the propagation of feature annotation.</text>
</comment>
<feature type="domain" description="Lipid II isoglutaminyl synthase (glutamine-hydrolyzing) subunit MurT C-terminal" evidence="4">
    <location>
        <begin position="321"/>
        <end position="430"/>
    </location>
</feature>
<keyword evidence="6" id="KW-1185">Reference proteome</keyword>
<comment type="catalytic activity">
    <reaction evidence="2">
        <text>beta-D-GlcNAc-(1-&gt;4)-Mur2Ac(oyl-L-Ala-gamma-D-O-P-Glu-L-Lys-D-Ala-D-Ala)-di-trans,octa-cis-undecaprenyl diphosphate + NH4(+) = beta-D-GlcNAc-(1-&gt;4)-Mur2Ac(oyl-L-Ala-D-isoglutaminyl-L-Lys-D-Ala-D-Ala)-di-trans,octa-cis-undecaprenyl diphosphate + phosphate + H(+)</text>
        <dbReference type="Rhea" id="RHEA:57932"/>
        <dbReference type="ChEBI" id="CHEBI:15378"/>
        <dbReference type="ChEBI" id="CHEBI:28938"/>
        <dbReference type="ChEBI" id="CHEBI:43474"/>
        <dbReference type="ChEBI" id="CHEBI:62233"/>
        <dbReference type="ChEBI" id="CHEBI:143132"/>
    </reaction>
</comment>
<evidence type="ECO:0000313" key="6">
    <source>
        <dbReference type="Proteomes" id="UP001059480"/>
    </source>
</evidence>
<dbReference type="SUPFAM" id="SSF53623">
    <property type="entry name" value="MurD-like peptide ligases, catalytic domain"/>
    <property type="match status" value="1"/>
</dbReference>
<reference evidence="5" key="1">
    <citation type="submission" date="2022-07" db="EMBL/GenBank/DDBJ databases">
        <authorList>
            <person name="Jung M.-Y."/>
            <person name="Lee M."/>
        </authorList>
    </citation>
    <scope>NUCLEOTIDE SEQUENCE</scope>
    <source>
        <strain evidence="5">S8</strain>
    </source>
</reference>
<comment type="subunit">
    <text evidence="2">Forms a heterodimer with GatD.</text>
</comment>
<dbReference type="InterPro" id="IPR013221">
    <property type="entry name" value="Mur_ligase_cen"/>
</dbReference>
<evidence type="ECO:0000256" key="1">
    <source>
        <dbReference type="ARBA" id="ARBA00004752"/>
    </source>
</evidence>
<dbReference type="EMBL" id="JANHNZ010000001">
    <property type="protein sequence ID" value="MCQ9209224.1"/>
    <property type="molecule type" value="Genomic_DNA"/>
</dbReference>
<organism evidence="5 6">
    <name type="scientific">Granulicatella seriolae</name>
    <dbReference type="NCBI Taxonomy" id="2967226"/>
    <lineage>
        <taxon>Bacteria</taxon>
        <taxon>Bacillati</taxon>
        <taxon>Bacillota</taxon>
        <taxon>Bacilli</taxon>
        <taxon>Lactobacillales</taxon>
        <taxon>Carnobacteriaceae</taxon>
        <taxon>Granulicatella</taxon>
    </lineage>
</organism>
<keyword evidence="2" id="KW-0133">Cell shape</keyword>
<sequence>MSIRSSLAINAGRFTKWALTTFTSGGSSLPGKIALTIDPQVLKHLADNYKVIIVSGTNGKTLTTSLIVQILRQKYENVLTNPTGANLNQGIISTFLSHTPSKNGQPNIAVLEVDEATIVHVTKYIKPELFVFTNIFRDQMDRFGEIYTTYQMMLDGVAQAPQAVVLANGDAPIFNSKEISNKQLFYGFDHEADQELMAHYNTDGVLCPHCHQILHYKSITYSNLGKYYCPNGDFERPDLDYAVTSIDSLSLTDSHFKMDGHDFSIPIGGLYNVYNALAAYSVGRYFNIDPETIQKGFDASKRVFGRQEVFTIGDKDVMINLIKNPVGFNQIVQLLSYEKEPFALAVLLNDNYADGQDISWIWDGDFEQLHELQPSKTIIGGIRVDDLGVRMEVAGFDDSIEKVSNNQELIQLLKNAPSQKINILATYTALLDLRKDLAKEGFIKEGMNG</sequence>
<gene>
    <name evidence="2" type="primary">murT</name>
    <name evidence="5" type="ORF">NPA36_01410</name>
</gene>
<dbReference type="Pfam" id="PF08245">
    <property type="entry name" value="Mur_ligase_M"/>
    <property type="match status" value="1"/>
</dbReference>
<accession>A0ABT1WLT3</accession>
<dbReference type="InterPro" id="IPR036565">
    <property type="entry name" value="Mur-like_cat_sf"/>
</dbReference>
<comment type="caution">
    <text evidence="5">The sequence shown here is derived from an EMBL/GenBank/DDBJ whole genome shotgun (WGS) entry which is preliminary data.</text>
</comment>
<comment type="similarity">
    <text evidence="2">Belongs to the MurCDEF family. MurT subfamily.</text>
</comment>
<dbReference type="RefSeq" id="WP_256944330.1">
    <property type="nucleotide sequence ID" value="NZ_JANHNZ010000001.1"/>
</dbReference>
<dbReference type="Pfam" id="PF08353">
    <property type="entry name" value="MurT_C"/>
    <property type="match status" value="1"/>
</dbReference>
<reference evidence="5" key="3">
    <citation type="journal article" date="2023" name="Microbiol. Resour. Announc.">
        <title>Draft Genome Sequence of Granulicatella sp. Strain S8, Isolated from a Marine Fish, Seriola quinqueradiata.</title>
        <authorList>
            <person name="Lee M."/>
            <person name="Farooq A."/>
            <person name="Jeong J.B."/>
            <person name="Jung M.Y."/>
        </authorList>
    </citation>
    <scope>NUCLEOTIDE SEQUENCE</scope>
    <source>
        <strain evidence="5">S8</strain>
    </source>
</reference>
<evidence type="ECO:0000256" key="2">
    <source>
        <dbReference type="HAMAP-Rule" id="MF_02214"/>
    </source>
</evidence>
<dbReference type="PANTHER" id="PTHR23135:SF7">
    <property type="entry name" value="LIPID II ISOGLUTAMINYL SYNTHASE (GLUTAMINE-HYDROLYZING) SUBUNIT MURT"/>
    <property type="match status" value="1"/>
</dbReference>
<feature type="active site" evidence="2">
    <location>
        <position position="357"/>
    </location>
</feature>
<keyword evidence="2" id="KW-0547">Nucleotide-binding</keyword>
<dbReference type="EC" id="6.3.5.13" evidence="2"/>
<dbReference type="GO" id="GO:0016874">
    <property type="term" value="F:ligase activity"/>
    <property type="evidence" value="ECO:0007669"/>
    <property type="project" value="UniProtKB-KW"/>
</dbReference>
<dbReference type="Gene3D" id="3.40.1190.10">
    <property type="entry name" value="Mur-like, catalytic domain"/>
    <property type="match status" value="1"/>
</dbReference>
<keyword evidence="2" id="KW-0961">Cell wall biogenesis/degradation</keyword>
<keyword evidence="2 5" id="KW-0436">Ligase</keyword>
<name>A0ABT1WLT3_9LACT</name>
<proteinExistence type="inferred from homology"/>